<dbReference type="PANTHER" id="PTHR48435:SF1">
    <property type="entry name" value="POLYPROTEIN"/>
    <property type="match status" value="1"/>
</dbReference>
<feature type="region of interest" description="Disordered" evidence="1">
    <location>
        <begin position="882"/>
        <end position="929"/>
    </location>
</feature>
<evidence type="ECO:0000313" key="3">
    <source>
        <dbReference type="EMBL" id="KAL0444941.1"/>
    </source>
</evidence>
<gene>
    <name evidence="3" type="ORF">Slati_2216800</name>
</gene>
<dbReference type="AlphaFoldDB" id="A0AAW2WYB7"/>
<sequence length="1024" mass="115159">MYSALLYPMACHIGKLSTLDKSWLAHLGNECVLCSDGQQETHEHLFFTCSYSRRRVASIRQKVSFPWHNKIGSVTFYGLQGIGGERNRRRFQGIDRPSSTVGSLVAEEVRQRITHTTHDLNPTDEAADDGDPQPEMMGWWIRRHHCYGWDDDSMNALSALKEKWEAKLGPLPTSTVDAHPLARPRSDPNVLPAPAAVQPPLIHEETLGEAQRVKDRCMERTLPRQNSVDEVGVHHMEIARVARGLEVGDSSTDRVFPFVATSPGSQVAGQEVGVHGGSATIATLCGSKIALVQFAVRRSQRPCAVRRSHHPGDDLPWVAGRGPSDQAAGVGLQQPVLSRLVDYLLTLSYVAPVIQNDEVVNRPTLAMSRDGARRWASTAVGYFLGRKPYFHHLNEYARSSWPAVLDVTAMAYGFYFFRFKTIVVMEEVIEGGPWLFHGQPIILQQWEPGMALRRHKHTQVPVWIRLRHLPVEFWTNDGLSTVLERVWLKLDGYVGLPANPGIRARSPFSAVARRILGSACEREEGRKTVSRGGDSYTIDMDTTRTDNPIEYSTIPEAAIVENTVPPIISPYNLYRKRGSLPQGIRALIASKKRMNQKEQVHSSKMDHCSLPGSTKEQYVTLSIPPDYISSWKAEGYTHLHLGAVRLVLSYHGRKGLPVTARIALLDTRFLKYEHAIIGTVLTTLNCGSIVVTFFPNFVVSLCDPHVASAFKVQVQITGANQVPASVMATLHHQLVFRLQNHGLDLPNQGSRDALMVLANSRTEVPSIIQIPRQILRKDLEKLVPTEWITNYESLQQQHETIRATDFQFKRLPDGRVKTIFETQPAGEPSNPEFQLMITPIPVPEELITPIDSFGADGHRIYTDWINGHFIWDVDPSMCDPECSCGEESDNDDDDYIWSDYESDEDDDFSSCNNSDEDYDEPDPDDRPSFRIPQSCMMFQYDTDFPPMERYVDSAQKYSSKPYVQNNVVDTEGKLKPLTQAEEVLNWQTTNARAQNRSLTTLDAKMDRVLANVQTMESKVEGMEN</sequence>
<dbReference type="InterPro" id="IPR025558">
    <property type="entry name" value="DUF4283"/>
</dbReference>
<dbReference type="InterPro" id="IPR028919">
    <property type="entry name" value="Viral_movement"/>
</dbReference>
<accession>A0AAW2WYB7</accession>
<dbReference type="Pfam" id="PF14111">
    <property type="entry name" value="DUF4283"/>
    <property type="match status" value="1"/>
</dbReference>
<reference evidence="3" key="2">
    <citation type="journal article" date="2024" name="Plant">
        <title>Genomic evolution and insights into agronomic trait innovations of Sesamum species.</title>
        <authorList>
            <person name="Miao H."/>
            <person name="Wang L."/>
            <person name="Qu L."/>
            <person name="Liu H."/>
            <person name="Sun Y."/>
            <person name="Le M."/>
            <person name="Wang Q."/>
            <person name="Wei S."/>
            <person name="Zheng Y."/>
            <person name="Lin W."/>
            <person name="Duan Y."/>
            <person name="Cao H."/>
            <person name="Xiong S."/>
            <person name="Wang X."/>
            <person name="Wei L."/>
            <person name="Li C."/>
            <person name="Ma Q."/>
            <person name="Ju M."/>
            <person name="Zhao R."/>
            <person name="Li G."/>
            <person name="Mu C."/>
            <person name="Tian Q."/>
            <person name="Mei H."/>
            <person name="Zhang T."/>
            <person name="Gao T."/>
            <person name="Zhang H."/>
        </authorList>
    </citation>
    <scope>NUCLEOTIDE SEQUENCE</scope>
    <source>
        <strain evidence="3">KEN1</strain>
    </source>
</reference>
<feature type="compositionally biased region" description="Acidic residues" evidence="1">
    <location>
        <begin position="884"/>
        <end position="923"/>
    </location>
</feature>
<proteinExistence type="predicted"/>
<feature type="region of interest" description="Disordered" evidence="1">
    <location>
        <begin position="114"/>
        <end position="133"/>
    </location>
</feature>
<reference evidence="3" key="1">
    <citation type="submission" date="2020-06" db="EMBL/GenBank/DDBJ databases">
        <authorList>
            <person name="Li T."/>
            <person name="Hu X."/>
            <person name="Zhang T."/>
            <person name="Song X."/>
            <person name="Zhang H."/>
            <person name="Dai N."/>
            <person name="Sheng W."/>
            <person name="Hou X."/>
            <person name="Wei L."/>
        </authorList>
    </citation>
    <scope>NUCLEOTIDE SEQUENCE</scope>
    <source>
        <strain evidence="3">KEN1</strain>
        <tissue evidence="3">Leaf</tissue>
    </source>
</reference>
<evidence type="ECO:0000259" key="2">
    <source>
        <dbReference type="Pfam" id="PF14111"/>
    </source>
</evidence>
<dbReference type="PANTHER" id="PTHR48435">
    <property type="entry name" value="POLYPROTEIN"/>
    <property type="match status" value="1"/>
</dbReference>
<organism evidence="3">
    <name type="scientific">Sesamum latifolium</name>
    <dbReference type="NCBI Taxonomy" id="2727402"/>
    <lineage>
        <taxon>Eukaryota</taxon>
        <taxon>Viridiplantae</taxon>
        <taxon>Streptophyta</taxon>
        <taxon>Embryophyta</taxon>
        <taxon>Tracheophyta</taxon>
        <taxon>Spermatophyta</taxon>
        <taxon>Magnoliopsida</taxon>
        <taxon>eudicotyledons</taxon>
        <taxon>Gunneridae</taxon>
        <taxon>Pentapetalae</taxon>
        <taxon>asterids</taxon>
        <taxon>lamiids</taxon>
        <taxon>Lamiales</taxon>
        <taxon>Pedaliaceae</taxon>
        <taxon>Sesamum</taxon>
    </lineage>
</organism>
<dbReference type="Pfam" id="PF01107">
    <property type="entry name" value="MP"/>
    <property type="match status" value="1"/>
</dbReference>
<feature type="domain" description="DUF4283" evidence="2">
    <location>
        <begin position="373"/>
        <end position="451"/>
    </location>
</feature>
<protein>
    <submittedName>
        <fullName evidence="3">Polyprotein</fullName>
    </submittedName>
</protein>
<dbReference type="EMBL" id="JACGWN010000007">
    <property type="protein sequence ID" value="KAL0444941.1"/>
    <property type="molecule type" value="Genomic_DNA"/>
</dbReference>
<name>A0AAW2WYB7_9LAMI</name>
<evidence type="ECO:0000256" key="1">
    <source>
        <dbReference type="SAM" id="MobiDB-lite"/>
    </source>
</evidence>
<dbReference type="InterPro" id="IPR053098">
    <property type="entry name" value="Petuviruses_polyprotein"/>
</dbReference>
<comment type="caution">
    <text evidence="3">The sequence shown here is derived from an EMBL/GenBank/DDBJ whole genome shotgun (WGS) entry which is preliminary data.</text>
</comment>